<evidence type="ECO:0000256" key="1">
    <source>
        <dbReference type="ARBA" id="ARBA00004651"/>
    </source>
</evidence>
<dbReference type="InterPro" id="IPR039421">
    <property type="entry name" value="Type_1_exporter"/>
</dbReference>
<dbReference type="InterPro" id="IPR003439">
    <property type="entry name" value="ABC_transporter-like_ATP-bd"/>
</dbReference>
<sequence>MKYLLKNKKKLILFLITAPISALSSVGLAFVMKIIVNTATSGDINKFKKLILICIIYILVESILYFSYRAIRATLIKESVIELKQDLFNEILYKNSSDFNRSNSGEYISLLNNDIRLYEEYFFRNICVIYYQIFAFLFSGISMIMLDPLLAIIIFVLGLFPISIPFIFGNKISHYNKVYSDTNGKYNVSIKDIFSGFEVIKSFGVEDKVKETYKFENNRVEKAKCKSITFNYFIEALSYGLSTIMYLSTLVVGAYLVITHKFTPGLMIAATQLMVYIAMPLQSISEIITNLKSAKAIDDKFKKLKTTKIINQNYTHIDTFRSSIKFSNVNFSYDGKREILKNINLTMEKGKKYVLVGNSGSGKSTLIKLLLKLYNNFKGSISIDNVDINNISIEDLNNLISVTNQNVFMFDDSIENNIKLYNNYSNEMLQESIEKSGLNLLVNKLDNGLKSSVGENGENFSGGEKQRIAIARALIKSTPIVILDEATSSLDNETAYSIEEKIINIKELTINIKELTCIIITHKLNKNILLKCDEIIALRNGIIEERGTFHQLMNDKGYFYSLYNIK</sequence>
<feature type="transmembrane region" description="Helical" evidence="7">
    <location>
        <begin position="149"/>
        <end position="168"/>
    </location>
</feature>
<evidence type="ECO:0000313" key="11">
    <source>
        <dbReference type="Proteomes" id="UP001224418"/>
    </source>
</evidence>
<evidence type="ECO:0000256" key="4">
    <source>
        <dbReference type="ARBA" id="ARBA00022840"/>
    </source>
</evidence>
<feature type="transmembrane region" description="Helical" evidence="7">
    <location>
        <begin position="121"/>
        <end position="143"/>
    </location>
</feature>
<evidence type="ECO:0000256" key="3">
    <source>
        <dbReference type="ARBA" id="ARBA00022741"/>
    </source>
</evidence>
<dbReference type="PANTHER" id="PTHR43394">
    <property type="entry name" value="ATP-DEPENDENT PERMEASE MDL1, MITOCHONDRIAL"/>
    <property type="match status" value="1"/>
</dbReference>
<evidence type="ECO:0000259" key="8">
    <source>
        <dbReference type="PROSITE" id="PS50893"/>
    </source>
</evidence>
<feature type="transmembrane region" description="Helical" evidence="7">
    <location>
        <begin position="236"/>
        <end position="258"/>
    </location>
</feature>
<dbReference type="PROSITE" id="PS50929">
    <property type="entry name" value="ABC_TM1F"/>
    <property type="match status" value="1"/>
</dbReference>
<feature type="domain" description="ABC transmembrane type-1" evidence="9">
    <location>
        <begin position="20"/>
        <end position="293"/>
    </location>
</feature>
<dbReference type="GO" id="GO:0005524">
    <property type="term" value="F:ATP binding"/>
    <property type="evidence" value="ECO:0007669"/>
    <property type="project" value="UniProtKB-KW"/>
</dbReference>
<dbReference type="Proteomes" id="UP001224418">
    <property type="component" value="Unassembled WGS sequence"/>
</dbReference>
<dbReference type="CDD" id="cd07346">
    <property type="entry name" value="ABC_6TM_exporters"/>
    <property type="match status" value="1"/>
</dbReference>
<feature type="transmembrane region" description="Helical" evidence="7">
    <location>
        <begin position="12"/>
        <end position="35"/>
    </location>
</feature>
<evidence type="ECO:0000256" key="2">
    <source>
        <dbReference type="ARBA" id="ARBA00022692"/>
    </source>
</evidence>
<dbReference type="InterPro" id="IPR017871">
    <property type="entry name" value="ABC_transporter-like_CS"/>
</dbReference>
<dbReference type="InterPro" id="IPR003593">
    <property type="entry name" value="AAA+_ATPase"/>
</dbReference>
<dbReference type="Gene3D" id="3.40.50.300">
    <property type="entry name" value="P-loop containing nucleotide triphosphate hydrolases"/>
    <property type="match status" value="1"/>
</dbReference>
<evidence type="ECO:0000256" key="7">
    <source>
        <dbReference type="SAM" id="Phobius"/>
    </source>
</evidence>
<feature type="transmembrane region" description="Helical" evidence="7">
    <location>
        <begin position="50"/>
        <end position="68"/>
    </location>
</feature>
<dbReference type="InterPro" id="IPR011527">
    <property type="entry name" value="ABC1_TM_dom"/>
</dbReference>
<dbReference type="SUPFAM" id="SSF90123">
    <property type="entry name" value="ABC transporter transmembrane region"/>
    <property type="match status" value="1"/>
</dbReference>
<dbReference type="PROSITE" id="PS00211">
    <property type="entry name" value="ABC_TRANSPORTER_1"/>
    <property type="match status" value="1"/>
</dbReference>
<proteinExistence type="predicted"/>
<keyword evidence="11" id="KW-1185">Reference proteome</keyword>
<evidence type="ECO:0000259" key="9">
    <source>
        <dbReference type="PROSITE" id="PS50929"/>
    </source>
</evidence>
<dbReference type="PANTHER" id="PTHR43394:SF1">
    <property type="entry name" value="ATP-BINDING CASSETTE SUB-FAMILY B MEMBER 10, MITOCHONDRIAL"/>
    <property type="match status" value="1"/>
</dbReference>
<gene>
    <name evidence="10" type="ORF">QOZ93_002417</name>
</gene>
<dbReference type="InterPro" id="IPR027417">
    <property type="entry name" value="P-loop_NTPase"/>
</dbReference>
<dbReference type="Pfam" id="PF00005">
    <property type="entry name" value="ABC_tran"/>
    <property type="match status" value="1"/>
</dbReference>
<feature type="domain" description="ABC transporter" evidence="8">
    <location>
        <begin position="324"/>
        <end position="565"/>
    </location>
</feature>
<organism evidence="10 11">
    <name type="scientific">Hathewaya limosa</name>
    <name type="common">Clostridium limosum</name>
    <dbReference type="NCBI Taxonomy" id="1536"/>
    <lineage>
        <taxon>Bacteria</taxon>
        <taxon>Bacillati</taxon>
        <taxon>Bacillota</taxon>
        <taxon>Clostridia</taxon>
        <taxon>Eubacteriales</taxon>
        <taxon>Clostridiaceae</taxon>
        <taxon>Hathewaya</taxon>
    </lineage>
</organism>
<dbReference type="Pfam" id="PF00664">
    <property type="entry name" value="ABC_membrane"/>
    <property type="match status" value="1"/>
</dbReference>
<keyword evidence="4 10" id="KW-0067">ATP-binding</keyword>
<reference evidence="10 11" key="1">
    <citation type="submission" date="2023-07" db="EMBL/GenBank/DDBJ databases">
        <title>Genomic Encyclopedia of Type Strains, Phase IV (KMG-IV): sequencing the most valuable type-strain genomes for metagenomic binning, comparative biology and taxonomic classification.</title>
        <authorList>
            <person name="Goeker M."/>
        </authorList>
    </citation>
    <scope>NUCLEOTIDE SEQUENCE [LARGE SCALE GENOMIC DNA]</scope>
    <source>
        <strain evidence="10 11">DSM 1400</strain>
    </source>
</reference>
<name>A0ABU0JU85_HATLI</name>
<dbReference type="EMBL" id="JAUSWN010000025">
    <property type="protein sequence ID" value="MDQ0480667.1"/>
    <property type="molecule type" value="Genomic_DNA"/>
</dbReference>
<comment type="caution">
    <text evidence="10">The sequence shown here is derived from an EMBL/GenBank/DDBJ whole genome shotgun (WGS) entry which is preliminary data.</text>
</comment>
<keyword evidence="5 7" id="KW-1133">Transmembrane helix</keyword>
<keyword evidence="2 7" id="KW-0812">Transmembrane</keyword>
<dbReference type="RefSeq" id="WP_307356742.1">
    <property type="nucleotide sequence ID" value="NZ_BAAACJ010000038.1"/>
</dbReference>
<dbReference type="Gene3D" id="1.20.1560.10">
    <property type="entry name" value="ABC transporter type 1, transmembrane domain"/>
    <property type="match status" value="1"/>
</dbReference>
<protein>
    <submittedName>
        <fullName evidence="10">ATP-binding cassette subfamily C protein</fullName>
    </submittedName>
</protein>
<evidence type="ECO:0000256" key="5">
    <source>
        <dbReference type="ARBA" id="ARBA00022989"/>
    </source>
</evidence>
<accession>A0ABU0JU85</accession>
<dbReference type="PROSITE" id="PS50893">
    <property type="entry name" value="ABC_TRANSPORTER_2"/>
    <property type="match status" value="1"/>
</dbReference>
<dbReference type="SUPFAM" id="SSF52540">
    <property type="entry name" value="P-loop containing nucleoside triphosphate hydrolases"/>
    <property type="match status" value="1"/>
</dbReference>
<comment type="subcellular location">
    <subcellularLocation>
        <location evidence="1">Cell membrane</location>
        <topology evidence="1">Multi-pass membrane protein</topology>
    </subcellularLocation>
</comment>
<evidence type="ECO:0000256" key="6">
    <source>
        <dbReference type="ARBA" id="ARBA00023136"/>
    </source>
</evidence>
<dbReference type="InterPro" id="IPR036640">
    <property type="entry name" value="ABC1_TM_sf"/>
</dbReference>
<dbReference type="SMART" id="SM00382">
    <property type="entry name" value="AAA"/>
    <property type="match status" value="1"/>
</dbReference>
<keyword evidence="3" id="KW-0547">Nucleotide-binding</keyword>
<keyword evidence="6 7" id="KW-0472">Membrane</keyword>
<evidence type="ECO:0000313" key="10">
    <source>
        <dbReference type="EMBL" id="MDQ0480667.1"/>
    </source>
</evidence>